<evidence type="ECO:0000313" key="3">
    <source>
        <dbReference type="Proteomes" id="UP000186817"/>
    </source>
</evidence>
<evidence type="ECO:0000313" key="2">
    <source>
        <dbReference type="EMBL" id="OLQ03668.1"/>
    </source>
</evidence>
<dbReference type="AlphaFoldDB" id="A0A1Q9E8B3"/>
<feature type="region of interest" description="Disordered" evidence="1">
    <location>
        <begin position="89"/>
        <end position="109"/>
    </location>
</feature>
<gene>
    <name evidence="2" type="ORF">AK812_SmicGene13359</name>
</gene>
<keyword evidence="3" id="KW-1185">Reference proteome</keyword>
<reference evidence="2 3" key="1">
    <citation type="submission" date="2016-02" db="EMBL/GenBank/DDBJ databases">
        <title>Genome analysis of coral dinoflagellate symbionts highlights evolutionary adaptations to a symbiotic lifestyle.</title>
        <authorList>
            <person name="Aranda M."/>
            <person name="Li Y."/>
            <person name="Liew Y.J."/>
            <person name="Baumgarten S."/>
            <person name="Simakov O."/>
            <person name="Wilson M."/>
            <person name="Piel J."/>
            <person name="Ashoor H."/>
            <person name="Bougouffa S."/>
            <person name="Bajic V.B."/>
            <person name="Ryu T."/>
            <person name="Ravasi T."/>
            <person name="Bayer T."/>
            <person name="Micklem G."/>
            <person name="Kim H."/>
            <person name="Bhak J."/>
            <person name="Lajeunesse T.C."/>
            <person name="Voolstra C.R."/>
        </authorList>
    </citation>
    <scope>NUCLEOTIDE SEQUENCE [LARGE SCALE GENOMIC DNA]</scope>
    <source>
        <strain evidence="2 3">CCMP2467</strain>
    </source>
</reference>
<protein>
    <submittedName>
        <fullName evidence="2">Uncharacterized protein</fullName>
    </submittedName>
</protein>
<accession>A0A1Q9E8B3</accession>
<proteinExistence type="predicted"/>
<evidence type="ECO:0000256" key="1">
    <source>
        <dbReference type="SAM" id="MobiDB-lite"/>
    </source>
</evidence>
<organism evidence="2 3">
    <name type="scientific">Symbiodinium microadriaticum</name>
    <name type="common">Dinoflagellate</name>
    <name type="synonym">Zooxanthella microadriatica</name>
    <dbReference type="NCBI Taxonomy" id="2951"/>
    <lineage>
        <taxon>Eukaryota</taxon>
        <taxon>Sar</taxon>
        <taxon>Alveolata</taxon>
        <taxon>Dinophyceae</taxon>
        <taxon>Suessiales</taxon>
        <taxon>Symbiodiniaceae</taxon>
        <taxon>Symbiodinium</taxon>
    </lineage>
</organism>
<sequence length="182" mass="19766">MGCGASAVRSETEKVAFQNCHRAPHGKRAPKLPAWSDGKAVANFDSVGPKAVGHRLVLSSKVLDLPAPAEAADIAESSMDAVAWSSWNSSTWDKTRSGPSPPTRRDHERHLSKLNAARRNIECVPDLFSEIVSSKRSKANEDFEILSADVPELESCGLPGRGRLELSLVVRQEPKRRRSSSG</sequence>
<name>A0A1Q9E8B3_SYMMI</name>
<comment type="caution">
    <text evidence="2">The sequence shown here is derived from an EMBL/GenBank/DDBJ whole genome shotgun (WGS) entry which is preliminary data.</text>
</comment>
<dbReference type="EMBL" id="LSRX01000230">
    <property type="protein sequence ID" value="OLQ03668.1"/>
    <property type="molecule type" value="Genomic_DNA"/>
</dbReference>
<dbReference type="Proteomes" id="UP000186817">
    <property type="component" value="Unassembled WGS sequence"/>
</dbReference>